<dbReference type="InterPro" id="IPR050951">
    <property type="entry name" value="Retrovirus_Pol_polyprotein"/>
</dbReference>
<feature type="domain" description="Integrase catalytic" evidence="2">
    <location>
        <begin position="135"/>
        <end position="294"/>
    </location>
</feature>
<dbReference type="Gene3D" id="1.10.340.70">
    <property type="match status" value="1"/>
</dbReference>
<dbReference type="FunFam" id="1.10.340.70:FF:000004">
    <property type="entry name" value="Retrovirus-related Pol polyprotein from transposon 297-like Protein"/>
    <property type="match status" value="1"/>
</dbReference>
<reference evidence="3" key="1">
    <citation type="journal article" date="2022" name="bioRxiv">
        <title>Sequencing and chromosome-scale assembly of the giantPleurodeles waltlgenome.</title>
        <authorList>
            <person name="Brown T."/>
            <person name="Elewa A."/>
            <person name="Iarovenko S."/>
            <person name="Subramanian E."/>
            <person name="Araus A.J."/>
            <person name="Petzold A."/>
            <person name="Susuki M."/>
            <person name="Suzuki K.-i.T."/>
            <person name="Hayashi T."/>
            <person name="Toyoda A."/>
            <person name="Oliveira C."/>
            <person name="Osipova E."/>
            <person name="Leigh N.D."/>
            <person name="Simon A."/>
            <person name="Yun M.H."/>
        </authorList>
    </citation>
    <scope>NUCLEOTIDE SEQUENCE</scope>
    <source>
        <strain evidence="3">20211129_DDA</strain>
        <tissue evidence="3">Liver</tissue>
    </source>
</reference>
<evidence type="ECO:0000256" key="1">
    <source>
        <dbReference type="ARBA" id="ARBA00039658"/>
    </source>
</evidence>
<dbReference type="EMBL" id="JANPWB010000002">
    <property type="protein sequence ID" value="KAJ1207800.1"/>
    <property type="molecule type" value="Genomic_DNA"/>
</dbReference>
<dbReference type="GO" id="GO:0015074">
    <property type="term" value="P:DNA integration"/>
    <property type="evidence" value="ECO:0007669"/>
    <property type="project" value="InterPro"/>
</dbReference>
<dbReference type="InterPro" id="IPR012337">
    <property type="entry name" value="RNaseH-like_sf"/>
</dbReference>
<dbReference type="Pfam" id="PF17921">
    <property type="entry name" value="Integrase_H2C2"/>
    <property type="match status" value="1"/>
</dbReference>
<evidence type="ECO:0000259" key="2">
    <source>
        <dbReference type="PROSITE" id="PS50994"/>
    </source>
</evidence>
<protein>
    <recommendedName>
        <fullName evidence="1">Gypsy retrotransposon integrase-like protein 1</fullName>
    </recommendedName>
</protein>
<dbReference type="InterPro" id="IPR036397">
    <property type="entry name" value="RNaseH_sf"/>
</dbReference>
<dbReference type="Pfam" id="PF00665">
    <property type="entry name" value="rve"/>
    <property type="match status" value="1"/>
</dbReference>
<accession>A0AAV7W1E9</accession>
<dbReference type="PANTHER" id="PTHR37984:SF15">
    <property type="entry name" value="INTEGRASE CATALYTIC DOMAIN-CONTAINING PROTEIN"/>
    <property type="match status" value="1"/>
</dbReference>
<dbReference type="InterPro" id="IPR041588">
    <property type="entry name" value="Integrase_H2C2"/>
</dbReference>
<dbReference type="SUPFAM" id="SSF53098">
    <property type="entry name" value="Ribonuclease H-like"/>
    <property type="match status" value="1"/>
</dbReference>
<evidence type="ECO:0000313" key="4">
    <source>
        <dbReference type="Proteomes" id="UP001066276"/>
    </source>
</evidence>
<dbReference type="PANTHER" id="PTHR37984">
    <property type="entry name" value="PROTEIN CBG26694"/>
    <property type="match status" value="1"/>
</dbReference>
<evidence type="ECO:0000313" key="3">
    <source>
        <dbReference type="EMBL" id="KAJ1207800.1"/>
    </source>
</evidence>
<proteinExistence type="predicted"/>
<dbReference type="GO" id="GO:0003676">
    <property type="term" value="F:nucleic acid binding"/>
    <property type="evidence" value="ECO:0007669"/>
    <property type="project" value="InterPro"/>
</dbReference>
<sequence length="375" mass="43146">MCSVTSSIVEQDEWKKAVAEDKVLQQVCENIRFGLGHNAKQDKDLCGYWKVKDELSVEDGFLLRGLRLVVPVVLREKIIGLGHDGHQGMSRTKARIRLDYWWPGVDLMVERVVRECADCCNSDKVYQTRVPPMCIRDMPQKPWEVVAVEIVGPVHGRGGTNYLIVLIDQFSGWAEIGMCGTTETKKIIEFFKDIFGREGLPNMIVTDNGLQFVLREMKDFLEKCGVRHKRCSPYHPEGNGTVERFDRCVKECIQLETASSRDWRDGLKRFLYAYRVTPHSTTGKVPFDLFRSRKANTSLAPAWVSWRKNNIEQESVVNVGNEYERVSVQKRKMYYDNKKGTHDYDVKIGDQILVKKPTLCKDRSKFLGPFEVVKL</sequence>
<dbReference type="AlphaFoldDB" id="A0AAV7W1E9"/>
<comment type="caution">
    <text evidence="3">The sequence shown here is derived from an EMBL/GenBank/DDBJ whole genome shotgun (WGS) entry which is preliminary data.</text>
</comment>
<organism evidence="3 4">
    <name type="scientific">Pleurodeles waltl</name>
    <name type="common">Iberian ribbed newt</name>
    <dbReference type="NCBI Taxonomy" id="8319"/>
    <lineage>
        <taxon>Eukaryota</taxon>
        <taxon>Metazoa</taxon>
        <taxon>Chordata</taxon>
        <taxon>Craniata</taxon>
        <taxon>Vertebrata</taxon>
        <taxon>Euteleostomi</taxon>
        <taxon>Amphibia</taxon>
        <taxon>Batrachia</taxon>
        <taxon>Caudata</taxon>
        <taxon>Salamandroidea</taxon>
        <taxon>Salamandridae</taxon>
        <taxon>Pleurodelinae</taxon>
        <taxon>Pleurodeles</taxon>
    </lineage>
</organism>
<gene>
    <name evidence="3" type="ORF">NDU88_003190</name>
</gene>
<keyword evidence="4" id="KW-1185">Reference proteome</keyword>
<dbReference type="InterPro" id="IPR001584">
    <property type="entry name" value="Integrase_cat-core"/>
</dbReference>
<dbReference type="PROSITE" id="PS50994">
    <property type="entry name" value="INTEGRASE"/>
    <property type="match status" value="1"/>
</dbReference>
<dbReference type="Proteomes" id="UP001066276">
    <property type="component" value="Chromosome 1_2"/>
</dbReference>
<name>A0AAV7W1E9_PLEWA</name>
<dbReference type="Gene3D" id="3.30.420.10">
    <property type="entry name" value="Ribonuclease H-like superfamily/Ribonuclease H"/>
    <property type="match status" value="1"/>
</dbReference>